<name>A0A3M6V7J6_9STRA</name>
<comment type="caution">
    <text evidence="2">The sequence shown here is derived from an EMBL/GenBank/DDBJ whole genome shotgun (WGS) entry which is preliminary data.</text>
</comment>
<organism evidence="2 3">
    <name type="scientific">Peronospora effusa</name>
    <dbReference type="NCBI Taxonomy" id="542832"/>
    <lineage>
        <taxon>Eukaryota</taxon>
        <taxon>Sar</taxon>
        <taxon>Stramenopiles</taxon>
        <taxon>Oomycota</taxon>
        <taxon>Peronosporomycetes</taxon>
        <taxon>Peronosporales</taxon>
        <taxon>Peronosporaceae</taxon>
        <taxon>Peronospora</taxon>
    </lineage>
</organism>
<accession>A0A3M6V7J6</accession>
<sequence>MSVVRPVPVMSALLERPVPVMAVELPVLVRATATAIECPIPLLSGLLKRLVPVMAVVPSGAGEGNGDGKLVGTSDVRSARASGPGDVGPARASGTSDGGGPSGAGEGKALLERPVPVMAVVRPVPVKATGTANWSVPVM</sequence>
<protein>
    <submittedName>
        <fullName evidence="2">Uncharacterized protein</fullName>
    </submittedName>
</protein>
<feature type="compositionally biased region" description="Gly residues" evidence="1">
    <location>
        <begin position="96"/>
        <end position="106"/>
    </location>
</feature>
<feature type="region of interest" description="Disordered" evidence="1">
    <location>
        <begin position="58"/>
        <end position="108"/>
    </location>
</feature>
<gene>
    <name evidence="2" type="ORF">DD238_008197</name>
</gene>
<dbReference type="AlphaFoldDB" id="A0A3M6V7J6"/>
<dbReference type="Proteomes" id="UP000282087">
    <property type="component" value="Unassembled WGS sequence"/>
</dbReference>
<evidence type="ECO:0000256" key="1">
    <source>
        <dbReference type="SAM" id="MobiDB-lite"/>
    </source>
</evidence>
<keyword evidence="3" id="KW-1185">Reference proteome</keyword>
<proteinExistence type="predicted"/>
<evidence type="ECO:0000313" key="2">
    <source>
        <dbReference type="EMBL" id="RMX61972.1"/>
    </source>
</evidence>
<evidence type="ECO:0000313" key="3">
    <source>
        <dbReference type="Proteomes" id="UP000282087"/>
    </source>
</evidence>
<dbReference type="EMBL" id="QLLG01000834">
    <property type="protein sequence ID" value="RMX61972.1"/>
    <property type="molecule type" value="Genomic_DNA"/>
</dbReference>
<reference evidence="2 3" key="1">
    <citation type="submission" date="2018-06" db="EMBL/GenBank/DDBJ databases">
        <title>Comparative genomics of downy mildews reveals potential adaptations to biotrophy.</title>
        <authorList>
            <person name="Fletcher K."/>
            <person name="Klosterman S.J."/>
            <person name="Derevnina L."/>
            <person name="Martin F."/>
            <person name="Koike S."/>
            <person name="Reyes Chin-Wo S."/>
            <person name="Mou B."/>
            <person name="Michelmore R."/>
        </authorList>
    </citation>
    <scope>NUCLEOTIDE SEQUENCE [LARGE SCALE GENOMIC DNA]</scope>
    <source>
        <strain evidence="2 3">R14</strain>
    </source>
</reference>